<keyword evidence="2" id="KW-1185">Reference proteome</keyword>
<dbReference type="EMBL" id="CAJVPM010023495">
    <property type="protein sequence ID" value="CAG8649931.1"/>
    <property type="molecule type" value="Genomic_DNA"/>
</dbReference>
<accession>A0ACA9NE11</accession>
<sequence>QQTKKLKYFNKSEFSVVTNNNIEVEPELILNQNFNILNTTIYIFYDLSKSESNESKSDKSKSDESESNKSELGSENLF</sequence>
<gene>
    <name evidence="1" type="ORF">SCALOS_LOCUS8634</name>
</gene>
<feature type="non-terminal residue" evidence="1">
    <location>
        <position position="1"/>
    </location>
</feature>
<organism evidence="1 2">
    <name type="scientific">Scutellospora calospora</name>
    <dbReference type="NCBI Taxonomy" id="85575"/>
    <lineage>
        <taxon>Eukaryota</taxon>
        <taxon>Fungi</taxon>
        <taxon>Fungi incertae sedis</taxon>
        <taxon>Mucoromycota</taxon>
        <taxon>Glomeromycotina</taxon>
        <taxon>Glomeromycetes</taxon>
        <taxon>Diversisporales</taxon>
        <taxon>Gigasporaceae</taxon>
        <taxon>Scutellospora</taxon>
    </lineage>
</organism>
<evidence type="ECO:0000313" key="1">
    <source>
        <dbReference type="EMBL" id="CAG8649931.1"/>
    </source>
</evidence>
<dbReference type="Proteomes" id="UP000789860">
    <property type="component" value="Unassembled WGS sequence"/>
</dbReference>
<protein>
    <submittedName>
        <fullName evidence="1">5557_t:CDS:1</fullName>
    </submittedName>
</protein>
<proteinExistence type="predicted"/>
<reference evidence="1" key="1">
    <citation type="submission" date="2021-06" db="EMBL/GenBank/DDBJ databases">
        <authorList>
            <person name="Kallberg Y."/>
            <person name="Tangrot J."/>
            <person name="Rosling A."/>
        </authorList>
    </citation>
    <scope>NUCLEOTIDE SEQUENCE</scope>
    <source>
        <strain evidence="1">AU212A</strain>
    </source>
</reference>
<evidence type="ECO:0000313" key="2">
    <source>
        <dbReference type="Proteomes" id="UP000789860"/>
    </source>
</evidence>
<name>A0ACA9NE11_9GLOM</name>
<comment type="caution">
    <text evidence="1">The sequence shown here is derived from an EMBL/GenBank/DDBJ whole genome shotgun (WGS) entry which is preliminary data.</text>
</comment>